<protein>
    <submittedName>
        <fullName evidence="1">Uncharacterized protein</fullName>
    </submittedName>
</protein>
<dbReference type="EMBL" id="BARS01033832">
    <property type="protein sequence ID" value="GAG15640.1"/>
    <property type="molecule type" value="Genomic_DNA"/>
</dbReference>
<dbReference type="AlphaFoldDB" id="X0VBG8"/>
<proteinExistence type="predicted"/>
<reference evidence="1" key="1">
    <citation type="journal article" date="2014" name="Front. Microbiol.">
        <title>High frequency of phylogenetically diverse reductive dehalogenase-homologous genes in deep subseafloor sedimentary metagenomes.</title>
        <authorList>
            <person name="Kawai M."/>
            <person name="Futagami T."/>
            <person name="Toyoda A."/>
            <person name="Takaki Y."/>
            <person name="Nishi S."/>
            <person name="Hori S."/>
            <person name="Arai W."/>
            <person name="Tsubouchi T."/>
            <person name="Morono Y."/>
            <person name="Uchiyama I."/>
            <person name="Ito T."/>
            <person name="Fujiyama A."/>
            <person name="Inagaki F."/>
            <person name="Takami H."/>
        </authorList>
    </citation>
    <scope>NUCLEOTIDE SEQUENCE</scope>
    <source>
        <strain evidence="1">Expedition CK06-06</strain>
    </source>
</reference>
<comment type="caution">
    <text evidence="1">The sequence shown here is derived from an EMBL/GenBank/DDBJ whole genome shotgun (WGS) entry which is preliminary data.</text>
</comment>
<gene>
    <name evidence="1" type="ORF">S01H1_52348</name>
</gene>
<evidence type="ECO:0000313" key="1">
    <source>
        <dbReference type="EMBL" id="GAG15640.1"/>
    </source>
</evidence>
<name>X0VBG8_9ZZZZ</name>
<organism evidence="1">
    <name type="scientific">marine sediment metagenome</name>
    <dbReference type="NCBI Taxonomy" id="412755"/>
    <lineage>
        <taxon>unclassified sequences</taxon>
        <taxon>metagenomes</taxon>
        <taxon>ecological metagenomes</taxon>
    </lineage>
</organism>
<sequence>MKFEEQFPSLKDKRCFVDEFKIGEIPEEEIASKSGMIKLKKPQEPHTFRGRTYHYMDSEHVYGERDVQENCLDKQKVREAIDFMANNEHPEFSTGWANKLKKRLRV</sequence>
<accession>X0VBG8</accession>